<dbReference type="GO" id="GO:0006777">
    <property type="term" value="P:Mo-molybdopterin cofactor biosynthetic process"/>
    <property type="evidence" value="ECO:0007669"/>
    <property type="project" value="UniProtKB-KW"/>
</dbReference>
<dbReference type="AlphaFoldDB" id="A4NZP8"/>
<keyword evidence="1" id="KW-0963">Cytoplasm</keyword>
<dbReference type="Gene3D" id="3.40.140.10">
    <property type="entry name" value="Cytidine Deaminase, domain 2"/>
    <property type="match status" value="1"/>
</dbReference>
<dbReference type="Pfam" id="PF02634">
    <property type="entry name" value="FdhD-NarQ"/>
    <property type="match status" value="1"/>
</dbReference>
<evidence type="ECO:0000256" key="1">
    <source>
        <dbReference type="ARBA" id="ARBA00022490"/>
    </source>
</evidence>
<evidence type="ECO:0000256" key="2">
    <source>
        <dbReference type="ARBA" id="ARBA00023150"/>
    </source>
</evidence>
<gene>
    <name evidence="3" type="ORF">CGSHiR3021_01317</name>
</gene>
<dbReference type="GO" id="GO:0016783">
    <property type="term" value="F:sulfurtransferase activity"/>
    <property type="evidence" value="ECO:0007669"/>
    <property type="project" value="InterPro"/>
</dbReference>
<dbReference type="InterPro" id="IPR016193">
    <property type="entry name" value="Cytidine_deaminase-like"/>
</dbReference>
<dbReference type="PANTHER" id="PTHR30592:SF1">
    <property type="entry name" value="SULFUR CARRIER PROTEIN FDHD"/>
    <property type="match status" value="1"/>
</dbReference>
<protein>
    <submittedName>
        <fullName evidence="3">Formate dehydrogenase accessory protein</fullName>
    </submittedName>
</protein>
<accession>A4NZP8</accession>
<proteinExistence type="predicted"/>
<keyword evidence="2" id="KW-0501">Molybdenum cofactor biosynthesis</keyword>
<dbReference type="BioCyc" id="HINF375063:G119K-1751-MONOMER"/>
<organism evidence="3 4">
    <name type="scientific">Haemophilus influenzae 22.4-21</name>
    <dbReference type="NCBI Taxonomy" id="375063"/>
    <lineage>
        <taxon>Bacteria</taxon>
        <taxon>Pseudomonadati</taxon>
        <taxon>Pseudomonadota</taxon>
        <taxon>Gammaproteobacteria</taxon>
        <taxon>Pasteurellales</taxon>
        <taxon>Pasteurellaceae</taxon>
        <taxon>Haemophilus</taxon>
    </lineage>
</organism>
<evidence type="ECO:0000313" key="3">
    <source>
        <dbReference type="EMBL" id="EDK13360.1"/>
    </source>
</evidence>
<name>A4NZP8_HAEIF</name>
<evidence type="ECO:0000313" key="4">
    <source>
        <dbReference type="Proteomes" id="UP000005596"/>
    </source>
</evidence>
<reference evidence="3 4" key="1">
    <citation type="journal article" date="2007" name="Genome Biol.">
        <title>Characterization and modeling of the Haemophilus influenzae core and supragenomes based on the complete genomic sequences of Rd and 12 clinical nontypeable strains.</title>
        <authorList>
            <person name="Hogg J.S."/>
            <person name="Hu F.Z."/>
            <person name="Janto B."/>
            <person name="Boissy R."/>
            <person name="Hayes J."/>
            <person name="Keefe R."/>
            <person name="Post J.C."/>
            <person name="Ehrlich G.D."/>
        </authorList>
    </citation>
    <scope>NUCLEOTIDE SEQUENCE [LARGE SCALE GENOMIC DNA]</scope>
    <source>
        <strain evidence="3 4">22.4-21</strain>
    </source>
</reference>
<dbReference type="PANTHER" id="PTHR30592">
    <property type="entry name" value="FORMATE DEHYDROGENASE"/>
    <property type="match status" value="1"/>
</dbReference>
<dbReference type="Proteomes" id="UP000005596">
    <property type="component" value="Unassembled WGS sequence"/>
</dbReference>
<dbReference type="EMBL" id="AAZJ01000010">
    <property type="protein sequence ID" value="EDK13360.1"/>
    <property type="molecule type" value="Genomic_DNA"/>
</dbReference>
<sequence>MLVTISAATDLAVTMAEKHNLTLIGFAREGKGNIYSGHLRLHN</sequence>
<dbReference type="SUPFAM" id="SSF53927">
    <property type="entry name" value="Cytidine deaminase-like"/>
    <property type="match status" value="1"/>
</dbReference>
<dbReference type="InterPro" id="IPR003786">
    <property type="entry name" value="FdhD"/>
</dbReference>